<gene>
    <name evidence="2" type="ORF">ACFPRA_02675</name>
</gene>
<sequence>MAGTKKVTLGLGFNAPILNFNDANLDACVSSFIQGGFTFARQACVSVQRIYAPKNIYPLLV</sequence>
<dbReference type="InterPro" id="IPR016161">
    <property type="entry name" value="Ald_DH/histidinol_DH"/>
</dbReference>
<evidence type="ECO:0000313" key="3">
    <source>
        <dbReference type="Proteomes" id="UP001596109"/>
    </source>
</evidence>
<name>A0ABW0TF77_9BACL</name>
<evidence type="ECO:0000259" key="1">
    <source>
        <dbReference type="Pfam" id="PF00171"/>
    </source>
</evidence>
<evidence type="ECO:0000313" key="2">
    <source>
        <dbReference type="EMBL" id="MFC5587812.1"/>
    </source>
</evidence>
<dbReference type="RefSeq" id="WP_381430330.1">
    <property type="nucleotide sequence ID" value="NZ_JBHSNO010000001.1"/>
</dbReference>
<feature type="domain" description="Aldehyde dehydrogenase" evidence="1">
    <location>
        <begin position="4"/>
        <end position="58"/>
    </location>
</feature>
<dbReference type="InterPro" id="IPR015590">
    <property type="entry name" value="Aldehyde_DH_dom"/>
</dbReference>
<dbReference type="SUPFAM" id="SSF53720">
    <property type="entry name" value="ALDH-like"/>
    <property type="match status" value="1"/>
</dbReference>
<dbReference type="Pfam" id="PF00171">
    <property type="entry name" value="Aldedh"/>
    <property type="match status" value="1"/>
</dbReference>
<dbReference type="EMBL" id="JBHSNO010000001">
    <property type="protein sequence ID" value="MFC5587812.1"/>
    <property type="molecule type" value="Genomic_DNA"/>
</dbReference>
<organism evidence="2 3">
    <name type="scientific">Sporosarcina soli</name>
    <dbReference type="NCBI Taxonomy" id="334736"/>
    <lineage>
        <taxon>Bacteria</taxon>
        <taxon>Bacillati</taxon>
        <taxon>Bacillota</taxon>
        <taxon>Bacilli</taxon>
        <taxon>Bacillales</taxon>
        <taxon>Caryophanaceae</taxon>
        <taxon>Sporosarcina</taxon>
    </lineage>
</organism>
<comment type="caution">
    <text evidence="2">The sequence shown here is derived from an EMBL/GenBank/DDBJ whole genome shotgun (WGS) entry which is preliminary data.</text>
</comment>
<dbReference type="Gene3D" id="3.40.309.10">
    <property type="entry name" value="Aldehyde Dehydrogenase, Chain A, domain 2"/>
    <property type="match status" value="1"/>
</dbReference>
<accession>A0ABW0TF77</accession>
<dbReference type="Proteomes" id="UP001596109">
    <property type="component" value="Unassembled WGS sequence"/>
</dbReference>
<proteinExistence type="predicted"/>
<reference evidence="3" key="1">
    <citation type="journal article" date="2019" name="Int. J. Syst. Evol. Microbiol.">
        <title>The Global Catalogue of Microorganisms (GCM) 10K type strain sequencing project: providing services to taxonomists for standard genome sequencing and annotation.</title>
        <authorList>
            <consortium name="The Broad Institute Genomics Platform"/>
            <consortium name="The Broad Institute Genome Sequencing Center for Infectious Disease"/>
            <person name="Wu L."/>
            <person name="Ma J."/>
        </authorList>
    </citation>
    <scope>NUCLEOTIDE SEQUENCE [LARGE SCALE GENOMIC DNA]</scope>
    <source>
        <strain evidence="3">CGMCC 4.1434</strain>
    </source>
</reference>
<dbReference type="InterPro" id="IPR016163">
    <property type="entry name" value="Ald_DH_C"/>
</dbReference>
<keyword evidence="3" id="KW-1185">Reference proteome</keyword>
<protein>
    <submittedName>
        <fullName evidence="2">Aldehyde dehydrogenase family protein</fullName>
    </submittedName>
</protein>